<evidence type="ECO:0000256" key="3">
    <source>
        <dbReference type="ARBA" id="ARBA00023004"/>
    </source>
</evidence>
<evidence type="ECO:0000256" key="1">
    <source>
        <dbReference type="ARBA" id="ARBA00022617"/>
    </source>
</evidence>
<dbReference type="InterPro" id="IPR009056">
    <property type="entry name" value="Cyt_c-like_dom"/>
</dbReference>
<dbReference type="AlphaFoldDB" id="A0A7Y0L293"/>
<accession>A0A7Y0L293</accession>
<keyword evidence="3 4" id="KW-0408">Iron</keyword>
<evidence type="ECO:0000256" key="4">
    <source>
        <dbReference type="PROSITE-ProRule" id="PRU00433"/>
    </source>
</evidence>
<dbReference type="GO" id="GO:0009055">
    <property type="term" value="F:electron transfer activity"/>
    <property type="evidence" value="ECO:0007669"/>
    <property type="project" value="InterPro"/>
</dbReference>
<sequence>MTRRGLVTAGIMAILVGGAAAGIWANLHHEEVQARQALQVEAGQQLFQSLCETCHGPAGDGSGGAPDLTNGEVVSKYPTTQALAHFIQTRMPASDPHSLTARQAQDLALWIDSLSSRPNQNVAKLKLLP</sequence>
<evidence type="ECO:0000256" key="2">
    <source>
        <dbReference type="ARBA" id="ARBA00022723"/>
    </source>
</evidence>
<dbReference type="SUPFAM" id="SSF46626">
    <property type="entry name" value="Cytochrome c"/>
    <property type="match status" value="1"/>
</dbReference>
<evidence type="ECO:0000313" key="6">
    <source>
        <dbReference type="EMBL" id="NMP21045.1"/>
    </source>
</evidence>
<dbReference type="Pfam" id="PF13442">
    <property type="entry name" value="Cytochrome_CBB3"/>
    <property type="match status" value="1"/>
</dbReference>
<protein>
    <submittedName>
        <fullName evidence="6">Cytochrome c</fullName>
    </submittedName>
</protein>
<dbReference type="EMBL" id="JABBVZ010000003">
    <property type="protein sequence ID" value="NMP21045.1"/>
    <property type="molecule type" value="Genomic_DNA"/>
</dbReference>
<organism evidence="6 7">
    <name type="scientific">Sulfobacillus harzensis</name>
    <dbReference type="NCBI Taxonomy" id="2729629"/>
    <lineage>
        <taxon>Bacteria</taxon>
        <taxon>Bacillati</taxon>
        <taxon>Bacillota</taxon>
        <taxon>Clostridia</taxon>
        <taxon>Eubacteriales</taxon>
        <taxon>Clostridiales Family XVII. Incertae Sedis</taxon>
        <taxon>Sulfobacillus</taxon>
    </lineage>
</organism>
<dbReference type="GO" id="GO:0046872">
    <property type="term" value="F:metal ion binding"/>
    <property type="evidence" value="ECO:0007669"/>
    <property type="project" value="UniProtKB-KW"/>
</dbReference>
<name>A0A7Y0L293_9FIRM</name>
<gene>
    <name evidence="6" type="ORF">HIJ39_01570</name>
</gene>
<evidence type="ECO:0000313" key="7">
    <source>
        <dbReference type="Proteomes" id="UP000533476"/>
    </source>
</evidence>
<dbReference type="Gene3D" id="1.10.760.10">
    <property type="entry name" value="Cytochrome c-like domain"/>
    <property type="match status" value="1"/>
</dbReference>
<dbReference type="Proteomes" id="UP000533476">
    <property type="component" value="Unassembled WGS sequence"/>
</dbReference>
<keyword evidence="7" id="KW-1185">Reference proteome</keyword>
<comment type="caution">
    <text evidence="6">The sequence shown here is derived from an EMBL/GenBank/DDBJ whole genome shotgun (WGS) entry which is preliminary data.</text>
</comment>
<feature type="domain" description="Cytochrome c" evidence="5">
    <location>
        <begin position="38"/>
        <end position="115"/>
    </location>
</feature>
<dbReference type="GO" id="GO:0020037">
    <property type="term" value="F:heme binding"/>
    <property type="evidence" value="ECO:0007669"/>
    <property type="project" value="InterPro"/>
</dbReference>
<proteinExistence type="predicted"/>
<keyword evidence="2 4" id="KW-0479">Metal-binding</keyword>
<dbReference type="PROSITE" id="PS51007">
    <property type="entry name" value="CYTC"/>
    <property type="match status" value="1"/>
</dbReference>
<dbReference type="RefSeq" id="WP_169095987.1">
    <property type="nucleotide sequence ID" value="NZ_JABBVZ010000003.1"/>
</dbReference>
<dbReference type="InterPro" id="IPR036909">
    <property type="entry name" value="Cyt_c-like_dom_sf"/>
</dbReference>
<evidence type="ECO:0000259" key="5">
    <source>
        <dbReference type="PROSITE" id="PS51007"/>
    </source>
</evidence>
<keyword evidence="1 4" id="KW-0349">Heme</keyword>
<reference evidence="6 7" key="1">
    <citation type="submission" date="2020-04" db="EMBL/GenBank/DDBJ databases">
        <authorList>
            <person name="Zhang R."/>
            <person name="Schippers A."/>
        </authorList>
    </citation>
    <scope>NUCLEOTIDE SEQUENCE [LARGE SCALE GENOMIC DNA]</scope>
    <source>
        <strain evidence="6 7">DSM 109850</strain>
    </source>
</reference>